<accession>A0A9D4GJQ6</accession>
<proteinExistence type="predicted"/>
<reference evidence="1" key="2">
    <citation type="submission" date="2020-11" db="EMBL/GenBank/DDBJ databases">
        <authorList>
            <person name="McCartney M.A."/>
            <person name="Auch B."/>
            <person name="Kono T."/>
            <person name="Mallez S."/>
            <person name="Becker A."/>
            <person name="Gohl D.M."/>
            <person name="Silverstein K.A.T."/>
            <person name="Koren S."/>
            <person name="Bechman K.B."/>
            <person name="Herman A."/>
            <person name="Abrahante J.E."/>
            <person name="Garbe J."/>
        </authorList>
    </citation>
    <scope>NUCLEOTIDE SEQUENCE</scope>
    <source>
        <strain evidence="1">Duluth1</strain>
        <tissue evidence="1">Whole animal</tissue>
    </source>
</reference>
<reference evidence="1" key="1">
    <citation type="journal article" date="2019" name="bioRxiv">
        <title>The Genome of the Zebra Mussel, Dreissena polymorpha: A Resource for Invasive Species Research.</title>
        <authorList>
            <person name="McCartney M.A."/>
            <person name="Auch B."/>
            <person name="Kono T."/>
            <person name="Mallez S."/>
            <person name="Zhang Y."/>
            <person name="Obille A."/>
            <person name="Becker A."/>
            <person name="Abrahante J.E."/>
            <person name="Garbe J."/>
            <person name="Badalamenti J.P."/>
            <person name="Herman A."/>
            <person name="Mangelson H."/>
            <person name="Liachko I."/>
            <person name="Sullivan S."/>
            <person name="Sone E.D."/>
            <person name="Koren S."/>
            <person name="Silverstein K.A.T."/>
            <person name="Beckman K.B."/>
            <person name="Gohl D.M."/>
        </authorList>
    </citation>
    <scope>NUCLEOTIDE SEQUENCE</scope>
    <source>
        <strain evidence="1">Duluth1</strain>
        <tissue evidence="1">Whole animal</tissue>
    </source>
</reference>
<dbReference type="AlphaFoldDB" id="A0A9D4GJQ6"/>
<sequence>MDRAALGKWSCMSRVEDRVDREAIVWRSDRHLLHDLYPIRLTSTRVILDRNTIHSTSIRFDVQICYPTATRPYTITSRLLFDHTRALYPIRSTSTRVILDRFVRL</sequence>
<organism evidence="1 2">
    <name type="scientific">Dreissena polymorpha</name>
    <name type="common">Zebra mussel</name>
    <name type="synonym">Mytilus polymorpha</name>
    <dbReference type="NCBI Taxonomy" id="45954"/>
    <lineage>
        <taxon>Eukaryota</taxon>
        <taxon>Metazoa</taxon>
        <taxon>Spiralia</taxon>
        <taxon>Lophotrochozoa</taxon>
        <taxon>Mollusca</taxon>
        <taxon>Bivalvia</taxon>
        <taxon>Autobranchia</taxon>
        <taxon>Heteroconchia</taxon>
        <taxon>Euheterodonta</taxon>
        <taxon>Imparidentia</taxon>
        <taxon>Neoheterodontei</taxon>
        <taxon>Myida</taxon>
        <taxon>Dreissenoidea</taxon>
        <taxon>Dreissenidae</taxon>
        <taxon>Dreissena</taxon>
    </lineage>
</organism>
<dbReference type="Proteomes" id="UP000828390">
    <property type="component" value="Unassembled WGS sequence"/>
</dbReference>
<name>A0A9D4GJQ6_DREPO</name>
<protein>
    <submittedName>
        <fullName evidence="1">Uncharacterized protein</fullName>
    </submittedName>
</protein>
<gene>
    <name evidence="1" type="ORF">DPMN_118209</name>
</gene>
<dbReference type="EMBL" id="JAIWYP010000005">
    <property type="protein sequence ID" value="KAH3816688.1"/>
    <property type="molecule type" value="Genomic_DNA"/>
</dbReference>
<evidence type="ECO:0000313" key="2">
    <source>
        <dbReference type="Proteomes" id="UP000828390"/>
    </source>
</evidence>
<keyword evidence="2" id="KW-1185">Reference proteome</keyword>
<evidence type="ECO:0000313" key="1">
    <source>
        <dbReference type="EMBL" id="KAH3816688.1"/>
    </source>
</evidence>
<comment type="caution">
    <text evidence="1">The sequence shown here is derived from an EMBL/GenBank/DDBJ whole genome shotgun (WGS) entry which is preliminary data.</text>
</comment>